<reference evidence="1" key="1">
    <citation type="journal article" date="2020" name="Nature">
        <title>Giant virus diversity and host interactions through global metagenomics.</title>
        <authorList>
            <person name="Schulz F."/>
            <person name="Roux S."/>
            <person name="Paez-Espino D."/>
            <person name="Jungbluth S."/>
            <person name="Walsh D.A."/>
            <person name="Denef V.J."/>
            <person name="McMahon K.D."/>
            <person name="Konstantinidis K.T."/>
            <person name="Eloe-Fadrosh E.A."/>
            <person name="Kyrpides N.C."/>
            <person name="Woyke T."/>
        </authorList>
    </citation>
    <scope>NUCLEOTIDE SEQUENCE</scope>
    <source>
        <strain evidence="1">GVMAG-S-1035231-58</strain>
    </source>
</reference>
<evidence type="ECO:0000313" key="1">
    <source>
        <dbReference type="EMBL" id="QHU36611.1"/>
    </source>
</evidence>
<protein>
    <recommendedName>
        <fullName evidence="2">MIF4G domain-containing protein</fullName>
    </recommendedName>
</protein>
<proteinExistence type="predicted"/>
<dbReference type="SUPFAM" id="SSF48371">
    <property type="entry name" value="ARM repeat"/>
    <property type="match status" value="1"/>
</dbReference>
<dbReference type="EMBL" id="MN740641">
    <property type="protein sequence ID" value="QHU36611.1"/>
    <property type="molecule type" value="Genomic_DNA"/>
</dbReference>
<sequence length="286" mass="32546">MDITTLYSARALPREPLADISNILSKLKTSFRPIRRPVVLRREFHPPPAEVALNWRDNVLVEVVRKVREKDDPDYDEINAAINKVSKQNYAKIVESIMTKLAARDAMFRLRITTLLFDRGIRQNCFAPILADAYRDITKAHEDARQDLVTQVKMFDTLYDMSKVVIVPPSTDPGFNDAIIAWTKQKETKRGFAVYTSELFTRGLLADGIMQSMVAQVIEDLKESIALPKTPPGEEHVDHLVRFLFAIAPKVAFIKPLVTDILKIPRPNTPSLTMKSRFKLEDCLKA</sequence>
<organism evidence="1">
    <name type="scientific">viral metagenome</name>
    <dbReference type="NCBI Taxonomy" id="1070528"/>
    <lineage>
        <taxon>unclassified sequences</taxon>
        <taxon>metagenomes</taxon>
        <taxon>organismal metagenomes</taxon>
    </lineage>
</organism>
<accession>A0A6C0M3S1</accession>
<evidence type="ECO:0008006" key="2">
    <source>
        <dbReference type="Google" id="ProtNLM"/>
    </source>
</evidence>
<name>A0A6C0M3S1_9ZZZZ</name>
<dbReference type="AlphaFoldDB" id="A0A6C0M3S1"/>
<dbReference type="Gene3D" id="1.25.40.180">
    <property type="match status" value="1"/>
</dbReference>
<dbReference type="InterPro" id="IPR016024">
    <property type="entry name" value="ARM-type_fold"/>
</dbReference>